<feature type="domain" description="Histidine kinase" evidence="8">
    <location>
        <begin position="501"/>
        <end position="725"/>
    </location>
</feature>
<dbReference type="SUPFAM" id="SSF55874">
    <property type="entry name" value="ATPase domain of HSP90 chaperone/DNA topoisomerase II/histidine kinase"/>
    <property type="match status" value="1"/>
</dbReference>
<comment type="caution">
    <text evidence="9">The sequence shown here is derived from an EMBL/GenBank/DDBJ whole genome shotgun (WGS) entry which is preliminary data.</text>
</comment>
<dbReference type="SMART" id="SM00388">
    <property type="entry name" value="HisKA"/>
    <property type="match status" value="1"/>
</dbReference>
<dbReference type="Pfam" id="PF02518">
    <property type="entry name" value="HATPase_c"/>
    <property type="match status" value="1"/>
</dbReference>
<dbReference type="Gene3D" id="3.30.565.10">
    <property type="entry name" value="Histidine kinase-like ATPase, C-terminal domain"/>
    <property type="match status" value="1"/>
</dbReference>
<dbReference type="PROSITE" id="PS50109">
    <property type="entry name" value="HIS_KIN"/>
    <property type="match status" value="1"/>
</dbReference>
<organism evidence="9 10">
    <name type="scientific">Hyphococcus luteus</name>
    <dbReference type="NCBI Taxonomy" id="2058213"/>
    <lineage>
        <taxon>Bacteria</taxon>
        <taxon>Pseudomonadati</taxon>
        <taxon>Pseudomonadota</taxon>
        <taxon>Alphaproteobacteria</taxon>
        <taxon>Parvularculales</taxon>
        <taxon>Parvularculaceae</taxon>
        <taxon>Hyphococcus</taxon>
    </lineage>
</organism>
<feature type="transmembrane region" description="Helical" evidence="7">
    <location>
        <begin position="108"/>
        <end position="129"/>
    </location>
</feature>
<gene>
    <name evidence="9" type="ORF">CW354_00450</name>
</gene>
<feature type="transmembrane region" description="Helical" evidence="7">
    <location>
        <begin position="6"/>
        <end position="23"/>
    </location>
</feature>
<dbReference type="InterPro" id="IPR005467">
    <property type="entry name" value="His_kinase_dom"/>
</dbReference>
<evidence type="ECO:0000256" key="1">
    <source>
        <dbReference type="ARBA" id="ARBA00000085"/>
    </source>
</evidence>
<dbReference type="InterPro" id="IPR003661">
    <property type="entry name" value="HisK_dim/P_dom"/>
</dbReference>
<evidence type="ECO:0000313" key="9">
    <source>
        <dbReference type="EMBL" id="PQA89382.1"/>
    </source>
</evidence>
<feature type="transmembrane region" description="Helical" evidence="7">
    <location>
        <begin position="135"/>
        <end position="154"/>
    </location>
</feature>
<evidence type="ECO:0000256" key="6">
    <source>
        <dbReference type="SAM" id="Coils"/>
    </source>
</evidence>
<evidence type="ECO:0000256" key="2">
    <source>
        <dbReference type="ARBA" id="ARBA00012438"/>
    </source>
</evidence>
<reference evidence="9 10" key="1">
    <citation type="submission" date="2017-12" db="EMBL/GenBank/DDBJ databases">
        <authorList>
            <person name="Hurst M.R.H."/>
        </authorList>
    </citation>
    <scope>NUCLEOTIDE SEQUENCE [LARGE SCALE GENOMIC DNA]</scope>
    <source>
        <strain evidence="9 10">SY-3-19</strain>
    </source>
</reference>
<evidence type="ECO:0000259" key="8">
    <source>
        <dbReference type="PROSITE" id="PS50109"/>
    </source>
</evidence>
<evidence type="ECO:0000256" key="4">
    <source>
        <dbReference type="ARBA" id="ARBA00022679"/>
    </source>
</evidence>
<dbReference type="InterPro" id="IPR003594">
    <property type="entry name" value="HATPase_dom"/>
</dbReference>
<protein>
    <recommendedName>
        <fullName evidence="2">histidine kinase</fullName>
        <ecNumber evidence="2">2.7.13.3</ecNumber>
    </recommendedName>
</protein>
<keyword evidence="7" id="KW-0472">Membrane</keyword>
<dbReference type="Pfam" id="PF00512">
    <property type="entry name" value="HisKA"/>
    <property type="match status" value="1"/>
</dbReference>
<dbReference type="PRINTS" id="PR00344">
    <property type="entry name" value="BCTRLSENSOR"/>
</dbReference>
<dbReference type="AlphaFoldDB" id="A0A2S7KA53"/>
<feature type="coiled-coil region" evidence="6">
    <location>
        <begin position="456"/>
        <end position="487"/>
    </location>
</feature>
<dbReference type="RefSeq" id="WP_104828084.1">
    <property type="nucleotide sequence ID" value="NZ_PJCH01000001.1"/>
</dbReference>
<dbReference type="SMART" id="SM00387">
    <property type="entry name" value="HATPase_c"/>
    <property type="match status" value="1"/>
</dbReference>
<dbReference type="InterPro" id="IPR004358">
    <property type="entry name" value="Sig_transdc_His_kin-like_C"/>
</dbReference>
<evidence type="ECO:0000256" key="5">
    <source>
        <dbReference type="ARBA" id="ARBA00022777"/>
    </source>
</evidence>
<dbReference type="PANTHER" id="PTHR43047">
    <property type="entry name" value="TWO-COMPONENT HISTIDINE PROTEIN KINASE"/>
    <property type="match status" value="1"/>
</dbReference>
<dbReference type="GO" id="GO:0000155">
    <property type="term" value="F:phosphorelay sensor kinase activity"/>
    <property type="evidence" value="ECO:0007669"/>
    <property type="project" value="InterPro"/>
</dbReference>
<evidence type="ECO:0000256" key="7">
    <source>
        <dbReference type="SAM" id="Phobius"/>
    </source>
</evidence>
<feature type="transmembrane region" description="Helical" evidence="7">
    <location>
        <begin position="75"/>
        <end position="96"/>
    </location>
</feature>
<comment type="catalytic activity">
    <reaction evidence="1">
        <text>ATP + protein L-histidine = ADP + protein N-phospho-L-histidine.</text>
        <dbReference type="EC" id="2.7.13.3"/>
    </reaction>
</comment>
<evidence type="ECO:0000256" key="3">
    <source>
        <dbReference type="ARBA" id="ARBA00022553"/>
    </source>
</evidence>
<dbReference type="InterPro" id="IPR035965">
    <property type="entry name" value="PAS-like_dom_sf"/>
</dbReference>
<dbReference type="NCBIfam" id="TIGR00229">
    <property type="entry name" value="sensory_box"/>
    <property type="match status" value="1"/>
</dbReference>
<dbReference type="CDD" id="cd16922">
    <property type="entry name" value="HATPase_EvgS-ArcB-TorS-like"/>
    <property type="match status" value="1"/>
</dbReference>
<feature type="transmembrane region" description="Helical" evidence="7">
    <location>
        <begin position="35"/>
        <end position="55"/>
    </location>
</feature>
<dbReference type="InterPro" id="IPR036097">
    <property type="entry name" value="HisK_dim/P_sf"/>
</dbReference>
<feature type="transmembrane region" description="Helical" evidence="7">
    <location>
        <begin position="161"/>
        <end position="181"/>
    </location>
</feature>
<keyword evidence="3" id="KW-0597">Phosphoprotein</keyword>
<dbReference type="Gene3D" id="1.10.287.130">
    <property type="match status" value="1"/>
</dbReference>
<name>A0A2S7KA53_9PROT</name>
<sequence length="736" mass="79545">MLTVFIISFAAAAALYGAAVALVRRAQGAGASRLWTQADFLYAGVLFGLAPLIAFELTAAPYASPDPSAAAAHAPLFWAAGIGLFAFAGVCSVQIFRRYRLNPLTLMAAALVYALLAMTGFAAVLAAAFDDIRNAVTIAAIGAAPLSFLLHWLVFVAGRRAGALGAGAALAAVAGLATSYLGARETVALFDAARAEWLAVWAVLMLAALRPPRRGNAAETHGSLCLEDLPADLMAFILDTDDHVQSATPAAKSFFRLEPSLPQGCKAPLLTPLSADEAGSLCGAGAARPCCFIDRAGVEHYVRLHERRIEPEKGPAMRLMVAEPIDDLIEQEKRRRRLNHRMISVIDANDDMLLFVSASGLVTDLNRCALQFLKKARKECVSEYVWNLFPQTENAPSGDAWREFLNNARRQESVRTQAVLASGEGKARLFKLNISKIENDGADPEFLCFCRDITEITQARKSFQEAQSRLEQTIANRTRELQDAKKAADNANLSKSRFLANMSHELRTPLNAILGYTDLMLQDLADDGKQGSQEYQDLDRVVVNARNLLNLINDILDLSKVEANKMTLSYSDVSVEEFVDDIRASVDPLVTKRGNILAVDIAEELSSVVIDRQKVSQCLLNLLSNAAKFTEGGEISLKLWMNEDGGAPMIYFEVCDTGKGMTPQQCEAIFDEFVQVEEAGEQNTGGTGLGLPIARRFCQLMGGDIVATSAPGAGSRFTMWVRNGAGNAAQTEEDAA</sequence>
<dbReference type="InterPro" id="IPR000014">
    <property type="entry name" value="PAS"/>
</dbReference>
<keyword evidence="10" id="KW-1185">Reference proteome</keyword>
<dbReference type="CDD" id="cd00082">
    <property type="entry name" value="HisKA"/>
    <property type="match status" value="1"/>
</dbReference>
<dbReference type="SUPFAM" id="SSF47384">
    <property type="entry name" value="Homodimeric domain of signal transducing histidine kinase"/>
    <property type="match status" value="1"/>
</dbReference>
<proteinExistence type="predicted"/>
<dbReference type="Gene3D" id="3.30.450.20">
    <property type="entry name" value="PAS domain"/>
    <property type="match status" value="1"/>
</dbReference>
<keyword evidence="7" id="KW-1133">Transmembrane helix</keyword>
<keyword evidence="7" id="KW-0812">Transmembrane</keyword>
<dbReference type="InterPro" id="IPR036890">
    <property type="entry name" value="HATPase_C_sf"/>
</dbReference>
<keyword evidence="5" id="KW-0418">Kinase</keyword>
<keyword evidence="4" id="KW-0808">Transferase</keyword>
<keyword evidence="6" id="KW-0175">Coiled coil</keyword>
<dbReference type="EC" id="2.7.13.3" evidence="2"/>
<dbReference type="SUPFAM" id="SSF55785">
    <property type="entry name" value="PYP-like sensor domain (PAS domain)"/>
    <property type="match status" value="1"/>
</dbReference>
<accession>A0A2S7KA53</accession>
<dbReference type="Proteomes" id="UP000239504">
    <property type="component" value="Unassembled WGS sequence"/>
</dbReference>
<evidence type="ECO:0000313" key="10">
    <source>
        <dbReference type="Proteomes" id="UP000239504"/>
    </source>
</evidence>
<dbReference type="Pfam" id="PF13426">
    <property type="entry name" value="PAS_9"/>
    <property type="match status" value="1"/>
</dbReference>
<dbReference type="OrthoDB" id="8477705at2"/>
<dbReference type="EMBL" id="PJCH01000001">
    <property type="protein sequence ID" value="PQA89382.1"/>
    <property type="molecule type" value="Genomic_DNA"/>
</dbReference>